<dbReference type="GeneID" id="68867371"/>
<evidence type="ECO:0000256" key="4">
    <source>
        <dbReference type="ARBA" id="ARBA00022679"/>
    </source>
</evidence>
<accession>A0AAQ4CV03</accession>
<evidence type="ECO:0000259" key="7">
    <source>
        <dbReference type="Pfam" id="PF07669"/>
    </source>
</evidence>
<dbReference type="REBASE" id="583278">
    <property type="entry name" value="M.Sca32116ORF26510P"/>
</dbReference>
<dbReference type="GO" id="GO:0009307">
    <property type="term" value="P:DNA restriction-modification system"/>
    <property type="evidence" value="ECO:0007669"/>
    <property type="project" value="UniProtKB-KW"/>
</dbReference>
<dbReference type="EC" id="2.1.1.72" evidence="2"/>
<evidence type="ECO:0000313" key="9">
    <source>
        <dbReference type="Proteomes" id="UP001319921"/>
    </source>
</evidence>
<dbReference type="CDD" id="cd02440">
    <property type="entry name" value="AdoMet_MTases"/>
    <property type="match status" value="1"/>
</dbReference>
<dbReference type="SUPFAM" id="SSF53335">
    <property type="entry name" value="S-adenosyl-L-methionine-dependent methyltransferases"/>
    <property type="match status" value="1"/>
</dbReference>
<dbReference type="GO" id="GO:0009007">
    <property type="term" value="F:site-specific DNA-methyltransferase (adenine-specific) activity"/>
    <property type="evidence" value="ECO:0007669"/>
    <property type="project" value="UniProtKB-EC"/>
</dbReference>
<dbReference type="AlphaFoldDB" id="A0AAQ4CV03"/>
<dbReference type="PRINTS" id="PR00507">
    <property type="entry name" value="N12N6MTFRASE"/>
</dbReference>
<keyword evidence="5" id="KW-0949">S-adenosyl-L-methionine</keyword>
<evidence type="ECO:0000256" key="6">
    <source>
        <dbReference type="ARBA" id="ARBA00047942"/>
    </source>
</evidence>
<dbReference type="InterPro" id="IPR011639">
    <property type="entry name" value="MethylTrfase_TaqI-like_dom"/>
</dbReference>
<dbReference type="EMBL" id="AP025226">
    <property type="protein sequence ID" value="BDB99634.1"/>
    <property type="molecule type" value="Genomic_DNA"/>
</dbReference>
<dbReference type="InterPro" id="IPR002052">
    <property type="entry name" value="DNA_methylase_N6_adenine_CS"/>
</dbReference>
<evidence type="ECO:0000313" key="8">
    <source>
        <dbReference type="EMBL" id="BDB99634.1"/>
    </source>
</evidence>
<dbReference type="InterPro" id="IPR050953">
    <property type="entry name" value="N4_N6_ade-DNA_methylase"/>
</dbReference>
<dbReference type="Gene3D" id="3.40.50.150">
    <property type="entry name" value="Vaccinia Virus protein VP39"/>
    <property type="match status" value="1"/>
</dbReference>
<protein>
    <recommendedName>
        <fullName evidence="2">site-specific DNA-methyltransferase (adenine-specific)</fullName>
        <ecNumber evidence="2">2.1.1.72</ecNumber>
    </recommendedName>
</protein>
<dbReference type="PROSITE" id="PS00092">
    <property type="entry name" value="N6_MTASE"/>
    <property type="match status" value="1"/>
</dbReference>
<evidence type="ECO:0000256" key="5">
    <source>
        <dbReference type="ARBA" id="ARBA00022691"/>
    </source>
</evidence>
<dbReference type="Proteomes" id="UP001319921">
    <property type="component" value="Chromosome"/>
</dbReference>
<keyword evidence="4" id="KW-0808">Transferase</keyword>
<dbReference type="Pfam" id="PF07669">
    <property type="entry name" value="Eco57I"/>
    <property type="match status" value="1"/>
</dbReference>
<dbReference type="GO" id="GO:0003677">
    <property type="term" value="F:DNA binding"/>
    <property type="evidence" value="ECO:0007669"/>
    <property type="project" value="UniProtKB-KW"/>
</dbReference>
<proteinExistence type="inferred from homology"/>
<dbReference type="GO" id="GO:0032259">
    <property type="term" value="P:methylation"/>
    <property type="evidence" value="ECO:0007669"/>
    <property type="project" value="UniProtKB-KW"/>
</dbReference>
<evidence type="ECO:0000256" key="2">
    <source>
        <dbReference type="ARBA" id="ARBA00011900"/>
    </source>
</evidence>
<dbReference type="KEGG" id="scas:SACC_26510"/>
<evidence type="ECO:0000256" key="1">
    <source>
        <dbReference type="ARBA" id="ARBA00006594"/>
    </source>
</evidence>
<comment type="catalytic activity">
    <reaction evidence="6">
        <text>a 2'-deoxyadenosine in DNA + S-adenosyl-L-methionine = an N(6)-methyl-2'-deoxyadenosine in DNA + S-adenosyl-L-homocysteine + H(+)</text>
        <dbReference type="Rhea" id="RHEA:15197"/>
        <dbReference type="Rhea" id="RHEA-COMP:12418"/>
        <dbReference type="Rhea" id="RHEA-COMP:12419"/>
        <dbReference type="ChEBI" id="CHEBI:15378"/>
        <dbReference type="ChEBI" id="CHEBI:57856"/>
        <dbReference type="ChEBI" id="CHEBI:59789"/>
        <dbReference type="ChEBI" id="CHEBI:90615"/>
        <dbReference type="ChEBI" id="CHEBI:90616"/>
        <dbReference type="EC" id="2.1.1.72"/>
    </reaction>
</comment>
<dbReference type="InterPro" id="IPR029063">
    <property type="entry name" value="SAM-dependent_MTases_sf"/>
</dbReference>
<evidence type="ECO:0000256" key="3">
    <source>
        <dbReference type="ARBA" id="ARBA00022603"/>
    </source>
</evidence>
<keyword evidence="3" id="KW-0489">Methyltransferase</keyword>
<keyword evidence="9" id="KW-1185">Reference proteome</keyword>
<sequence>MKGTTDNEDKISTPFHIALYMVSKLFSNPSPNARVLDAGCGEGVFIEAIIKWYSEQGIELPEIVGVEIDHKLAEKARKKFNNISKVKIIEDDFLTVEEEKLGGKFDYIISNPPYISYEKISPEKRKLYKSIFETAVGRFDTYMLFLERALNLLKPGGRMVFLTPEKYLYVISAGKLRKLLSKYRVVEIELINAFEGILAYPTITVIEKIPSDKQTIIKNREGKVISIFLPKDGSPWLTSTGNLNYKLKLKDIALRISPGVATGRDEIFVIPKSKLPKSLEPYAYPTISGNELSAFKPGEAINYDKLNYVMLVPYSRDGTLIEDKALIDYLSKWRDKLESRHIVRIGKKKWYAFHEDPPLNYILKPKILWKDISKEPTFYVDERGEIVPRHSVYYMVPSDSSIIPRLIKYLQTEEVKDWLKANCQRAANGYIRLQSHVIKNLPVPDNLVRGVEIWLGKTL</sequence>
<dbReference type="PANTHER" id="PTHR33841">
    <property type="entry name" value="DNA METHYLTRANSFERASE YEEA-RELATED"/>
    <property type="match status" value="1"/>
</dbReference>
<dbReference type="PANTHER" id="PTHR33841:SF5">
    <property type="entry name" value="DNA METHYLASE (MODIFICATION METHYLASE) (METHYLTRANSFERASE)-RELATED"/>
    <property type="match status" value="1"/>
</dbReference>
<organism evidence="8 9">
    <name type="scientific">Saccharolobus caldissimus</name>
    <dbReference type="NCBI Taxonomy" id="1702097"/>
    <lineage>
        <taxon>Archaea</taxon>
        <taxon>Thermoproteota</taxon>
        <taxon>Thermoprotei</taxon>
        <taxon>Sulfolobales</taxon>
        <taxon>Sulfolobaceae</taxon>
        <taxon>Saccharolobus</taxon>
    </lineage>
</organism>
<name>A0AAQ4CV03_9CREN</name>
<feature type="domain" description="Type II methyltransferase M.TaqI-like" evidence="7">
    <location>
        <begin position="80"/>
        <end position="188"/>
    </location>
</feature>
<gene>
    <name evidence="8" type="ORF">SACC_26510</name>
</gene>
<reference evidence="8 9" key="1">
    <citation type="journal article" date="2022" name="Microbiol. Resour. Announc.">
        <title>Complete Genome Sequence of the Hyperthermophilic and Acidophilic Archaeon Saccharolobus caldissimus Strain HS-3T.</title>
        <authorList>
            <person name="Sakai H.D."/>
            <person name="Kurosawa N."/>
        </authorList>
    </citation>
    <scope>NUCLEOTIDE SEQUENCE [LARGE SCALE GENOMIC DNA]</scope>
    <source>
        <strain evidence="8 9">JCM32116</strain>
    </source>
</reference>
<comment type="similarity">
    <text evidence="1">Belongs to the N(4)/N(6)-methyltransferase family.</text>
</comment>
<dbReference type="RefSeq" id="WP_229570047.1">
    <property type="nucleotide sequence ID" value="NZ_AP025226.1"/>
</dbReference>